<comment type="similarity">
    <text evidence="1 2">Belongs to the small heat shock protein (HSP20) family.</text>
</comment>
<sequence length="134" mass="15031">MRSGERNIWVWAEALELLQASERMQRRIFAIEASHALPCWQPAVDLFQDGDELTLLVALPGVDPRRVEVVLDAADVLVRGERAMPSAGHRAAIHRLEIPYGRFERRIALPAGDFALQQQLVDNGCLVLLLRQLG</sequence>
<dbReference type="PATRIC" id="fig|1454003.3.peg.4278"/>
<dbReference type="InterPro" id="IPR008978">
    <property type="entry name" value="HSP20-like_chaperone"/>
</dbReference>
<feature type="domain" description="SHSP" evidence="3">
    <location>
        <begin position="35"/>
        <end position="134"/>
    </location>
</feature>
<proteinExistence type="inferred from homology"/>
<organism evidence="4 5">
    <name type="scientific">Candidatus Accumulibacter appositus</name>
    <dbReference type="NCBI Taxonomy" id="1454003"/>
    <lineage>
        <taxon>Bacteria</taxon>
        <taxon>Pseudomonadati</taxon>
        <taxon>Pseudomonadota</taxon>
        <taxon>Betaproteobacteria</taxon>
        <taxon>Candidatus Accumulibacter</taxon>
    </lineage>
</organism>
<dbReference type="Proteomes" id="UP000021816">
    <property type="component" value="Unassembled WGS sequence"/>
</dbReference>
<dbReference type="Gene3D" id="2.60.40.790">
    <property type="match status" value="1"/>
</dbReference>
<protein>
    <recommendedName>
        <fullName evidence="3">SHSP domain-containing protein</fullName>
    </recommendedName>
</protein>
<evidence type="ECO:0000313" key="5">
    <source>
        <dbReference type="Proteomes" id="UP000021816"/>
    </source>
</evidence>
<evidence type="ECO:0000256" key="2">
    <source>
        <dbReference type="RuleBase" id="RU003616"/>
    </source>
</evidence>
<reference evidence="4 5" key="1">
    <citation type="submission" date="2014-02" db="EMBL/GenBank/DDBJ databases">
        <title>Expanding our view of genomic diversity in Candidatus Accumulibacter clades.</title>
        <authorList>
            <person name="Skennerton C.T."/>
            <person name="Barr J.J."/>
            <person name="Slater F.R."/>
            <person name="Bond P.L."/>
            <person name="Tyson G.W."/>
        </authorList>
    </citation>
    <scope>NUCLEOTIDE SEQUENCE [LARGE SCALE GENOMIC DNA]</scope>
    <source>
        <strain evidence="5">BA-92</strain>
    </source>
</reference>
<dbReference type="EMBL" id="JEMX01000167">
    <property type="protein sequence ID" value="EXI75178.1"/>
    <property type="molecule type" value="Genomic_DNA"/>
</dbReference>
<dbReference type="SUPFAM" id="SSF49764">
    <property type="entry name" value="HSP20-like chaperones"/>
    <property type="match status" value="1"/>
</dbReference>
<evidence type="ECO:0000259" key="3">
    <source>
        <dbReference type="PROSITE" id="PS01031"/>
    </source>
</evidence>
<evidence type="ECO:0000256" key="1">
    <source>
        <dbReference type="PROSITE-ProRule" id="PRU00285"/>
    </source>
</evidence>
<dbReference type="InterPro" id="IPR002068">
    <property type="entry name" value="A-crystallin/Hsp20_dom"/>
</dbReference>
<evidence type="ECO:0000313" key="4">
    <source>
        <dbReference type="EMBL" id="EXI75178.1"/>
    </source>
</evidence>
<dbReference type="AlphaFoldDB" id="A0A011MY62"/>
<dbReference type="CDD" id="cd06464">
    <property type="entry name" value="ACD_sHsps-like"/>
    <property type="match status" value="1"/>
</dbReference>
<dbReference type="Pfam" id="PF00011">
    <property type="entry name" value="HSP20"/>
    <property type="match status" value="1"/>
</dbReference>
<gene>
    <name evidence="4" type="ORF">AW10_04213</name>
</gene>
<comment type="caution">
    <text evidence="4">The sequence shown here is derived from an EMBL/GenBank/DDBJ whole genome shotgun (WGS) entry which is preliminary data.</text>
</comment>
<dbReference type="PROSITE" id="PS01031">
    <property type="entry name" value="SHSP"/>
    <property type="match status" value="1"/>
</dbReference>
<name>A0A011MY62_9PROT</name>
<dbReference type="STRING" id="1454003.AW10_04213"/>
<accession>A0A011MY62</accession>